<feature type="domain" description="Yeast cell wall synthesis Kre9/Knh1-like N-terminal" evidence="4">
    <location>
        <begin position="33"/>
        <end position="121"/>
    </location>
</feature>
<protein>
    <submittedName>
        <fullName evidence="5">Extracellular serine-threonine rich protein</fullName>
    </submittedName>
</protein>
<dbReference type="eggNOG" id="ENOG502S56Q">
    <property type="taxonomic scope" value="Eukaryota"/>
</dbReference>
<accession>C5FT49</accession>
<name>C5FT49_ARTOC</name>
<dbReference type="VEuPathDB" id="FungiDB:MCYG_05871"/>
<dbReference type="OMA" id="ITWQAKP"/>
<dbReference type="HOGENOM" id="CLU_065618_2_1_1"/>
<evidence type="ECO:0000313" key="5">
    <source>
        <dbReference type="EMBL" id="EEQ33052.1"/>
    </source>
</evidence>
<dbReference type="EMBL" id="DS995705">
    <property type="protein sequence ID" value="EEQ33052.1"/>
    <property type="molecule type" value="Genomic_DNA"/>
</dbReference>
<dbReference type="RefSeq" id="XP_002846002.1">
    <property type="nucleotide sequence ID" value="XM_002845956.1"/>
</dbReference>
<proteinExistence type="predicted"/>
<dbReference type="Proteomes" id="UP000002035">
    <property type="component" value="Unassembled WGS sequence"/>
</dbReference>
<dbReference type="Pfam" id="PF10342">
    <property type="entry name" value="Kre9_KNH"/>
    <property type="match status" value="1"/>
</dbReference>
<dbReference type="AlphaFoldDB" id="C5FT49"/>
<feature type="chain" id="PRO_5002951571" evidence="3">
    <location>
        <begin position="17"/>
        <end position="239"/>
    </location>
</feature>
<evidence type="ECO:0000256" key="3">
    <source>
        <dbReference type="SAM" id="SignalP"/>
    </source>
</evidence>
<evidence type="ECO:0000256" key="1">
    <source>
        <dbReference type="ARBA" id="ARBA00022729"/>
    </source>
</evidence>
<reference evidence="6" key="1">
    <citation type="journal article" date="2012" name="MBio">
        <title>Comparative genome analysis of Trichophyton rubrum and related dermatophytes reveals candidate genes involved in infection.</title>
        <authorList>
            <person name="Martinez D.A."/>
            <person name="Oliver B.G."/>
            <person name="Graeser Y."/>
            <person name="Goldberg J.M."/>
            <person name="Li W."/>
            <person name="Martinez-Rossi N.M."/>
            <person name="Monod M."/>
            <person name="Shelest E."/>
            <person name="Barton R.C."/>
            <person name="Birch E."/>
            <person name="Brakhage A.A."/>
            <person name="Chen Z."/>
            <person name="Gurr S.J."/>
            <person name="Heiman D."/>
            <person name="Heitman J."/>
            <person name="Kosti I."/>
            <person name="Rossi A."/>
            <person name="Saif S."/>
            <person name="Samalova M."/>
            <person name="Saunders C.W."/>
            <person name="Shea T."/>
            <person name="Summerbell R.C."/>
            <person name="Xu J."/>
            <person name="Young S."/>
            <person name="Zeng Q."/>
            <person name="Birren B.W."/>
            <person name="Cuomo C.A."/>
            <person name="White T.C."/>
        </authorList>
    </citation>
    <scope>NUCLEOTIDE SEQUENCE [LARGE SCALE GENOMIC DNA]</scope>
    <source>
        <strain evidence="6">ATCC MYA-4605 / CBS 113480</strain>
    </source>
</reference>
<keyword evidence="6" id="KW-1185">Reference proteome</keyword>
<organism evidence="5 6">
    <name type="scientific">Arthroderma otae (strain ATCC MYA-4605 / CBS 113480)</name>
    <name type="common">Microsporum canis</name>
    <dbReference type="NCBI Taxonomy" id="554155"/>
    <lineage>
        <taxon>Eukaryota</taxon>
        <taxon>Fungi</taxon>
        <taxon>Dikarya</taxon>
        <taxon>Ascomycota</taxon>
        <taxon>Pezizomycotina</taxon>
        <taxon>Eurotiomycetes</taxon>
        <taxon>Eurotiomycetidae</taxon>
        <taxon>Onygenales</taxon>
        <taxon>Arthrodermataceae</taxon>
        <taxon>Microsporum</taxon>
    </lineage>
</organism>
<dbReference type="PANTHER" id="PTHR40633">
    <property type="entry name" value="MATRIX PROTEIN, PUTATIVE (AFU_ORTHOLOGUE AFUA_8G05410)-RELATED"/>
    <property type="match status" value="1"/>
</dbReference>
<evidence type="ECO:0000313" key="6">
    <source>
        <dbReference type="Proteomes" id="UP000002035"/>
    </source>
</evidence>
<dbReference type="PANTHER" id="PTHR40633:SF1">
    <property type="entry name" value="GPI ANCHORED SERINE-THREONINE RICH PROTEIN (AFU_ORTHOLOGUE AFUA_1G03630)"/>
    <property type="match status" value="1"/>
</dbReference>
<sequence length="239" mass="24570">MKFTLLVAAFAAVVSAVTPPDVSQPPSGNPIMTPGLDQQVPVGKPFSITWQPTTHGRVSILLLRGPSTNVRPISVIAESIENTGSFSWTPPTDLENDHTHYGIQIIVEGTGQYQYSTQFGVENHHKPSKPSKPSEPAKPTEKPTWTGNQPTAPATHIVVPSSMPTGSVITLTTSVCPPSQTPGAPQPTGGYPAPVPSGSGIPVPPSSPSVTPPPFNNGAGRVGAGVGAALLAIAAAFAL</sequence>
<dbReference type="OrthoDB" id="4094614at2759"/>
<feature type="compositionally biased region" description="Pro residues" evidence="2">
    <location>
        <begin position="202"/>
        <end position="212"/>
    </location>
</feature>
<dbReference type="InterPro" id="IPR018466">
    <property type="entry name" value="Kre9/Knh1-like_N"/>
</dbReference>
<keyword evidence="1 3" id="KW-0732">Signal</keyword>
<feature type="region of interest" description="Disordered" evidence="2">
    <location>
        <begin position="121"/>
        <end position="151"/>
    </location>
</feature>
<evidence type="ECO:0000256" key="2">
    <source>
        <dbReference type="SAM" id="MobiDB-lite"/>
    </source>
</evidence>
<gene>
    <name evidence="5" type="ORF">MCYG_05871</name>
</gene>
<dbReference type="GeneID" id="9224291"/>
<feature type="region of interest" description="Disordered" evidence="2">
    <location>
        <begin position="176"/>
        <end position="212"/>
    </location>
</feature>
<dbReference type="InterPro" id="IPR052982">
    <property type="entry name" value="SRP1/TIP1-like"/>
</dbReference>
<feature type="signal peptide" evidence="3">
    <location>
        <begin position="1"/>
        <end position="16"/>
    </location>
</feature>
<evidence type="ECO:0000259" key="4">
    <source>
        <dbReference type="Pfam" id="PF10342"/>
    </source>
</evidence>